<dbReference type="InterPro" id="IPR014030">
    <property type="entry name" value="Ketoacyl_synth_N"/>
</dbReference>
<comment type="caution">
    <text evidence="5">The sequence shown here is derived from an EMBL/GenBank/DDBJ whole genome shotgun (WGS) entry which is preliminary data.</text>
</comment>
<organism evidence="5">
    <name type="scientific">candidate division TA06 bacterium ADurb.Bin131</name>
    <dbReference type="NCBI Taxonomy" id="1852827"/>
    <lineage>
        <taxon>Bacteria</taxon>
        <taxon>Bacteria division TA06</taxon>
    </lineage>
</organism>
<dbReference type="InterPro" id="IPR020841">
    <property type="entry name" value="PKS_Beta-ketoAc_synthase_dom"/>
</dbReference>
<gene>
    <name evidence="5" type="primary">fabF_1</name>
    <name evidence="5" type="ORF">BWX89_01568</name>
</gene>
<keyword evidence="5" id="KW-0012">Acyltransferase</keyword>
<dbReference type="Proteomes" id="UP000485562">
    <property type="component" value="Unassembled WGS sequence"/>
</dbReference>
<dbReference type="EMBL" id="MWDQ01000147">
    <property type="protein sequence ID" value="OQB71901.1"/>
    <property type="molecule type" value="Genomic_DNA"/>
</dbReference>
<proteinExistence type="inferred from homology"/>
<dbReference type="GO" id="GO:0006633">
    <property type="term" value="P:fatty acid biosynthetic process"/>
    <property type="evidence" value="ECO:0007669"/>
    <property type="project" value="TreeGrafter"/>
</dbReference>
<keyword evidence="2 3" id="KW-0808">Transferase</keyword>
<sequence>MRHRVVLTGIGVIAPNGIGKENFWNALENGKSGIKKISRFDPSGLPCQIAGEIPDFKPDEFIDRKAARRMARFSQFAVCGTKMALADACIDVRKIRPDDGLITFGVSTSAMDLIESQHQIFLKHGAKRVIPYGIIAATPHSVIGEIVEQLKWKTQTILLASACASGTDAIGSAFQKIRDGDVIFSISGAADAAITPLIMAGLSSAGLTPEFNEAPETASRPFDMLRCGGIVSEGCGIVVLEEFNHAVSRGAKIYGEIIGYGTSGELSEESPSSGLRNAIRRAFEDSGISFNSVDAISAHAPSDPLIDKVETSIIKEIFGSRAYEIPISSIKSMVGNPLGCAGAFQTIAAMLWFEKNIITPTINYQYPDPDCDLYYVPNKTHKLVVDTVLLNCGGLGGTCSSILCKRYKA</sequence>
<evidence type="ECO:0000256" key="3">
    <source>
        <dbReference type="RuleBase" id="RU003694"/>
    </source>
</evidence>
<dbReference type="AlphaFoldDB" id="A0A1V6C4Y4"/>
<protein>
    <submittedName>
        <fullName evidence="5">3-oxoacyl-(Acyl-carrier-protein) synthase 2</fullName>
        <ecNumber evidence="5">2.3.1.179</ecNumber>
    </submittedName>
</protein>
<dbReference type="PANTHER" id="PTHR11712">
    <property type="entry name" value="POLYKETIDE SYNTHASE-RELATED"/>
    <property type="match status" value="1"/>
</dbReference>
<dbReference type="GO" id="GO:0004315">
    <property type="term" value="F:3-oxoacyl-[acyl-carrier-protein] synthase activity"/>
    <property type="evidence" value="ECO:0007669"/>
    <property type="project" value="UniProtKB-EC"/>
</dbReference>
<dbReference type="CDD" id="cd00834">
    <property type="entry name" value="KAS_I_II"/>
    <property type="match status" value="1"/>
</dbReference>
<evidence type="ECO:0000256" key="2">
    <source>
        <dbReference type="ARBA" id="ARBA00022679"/>
    </source>
</evidence>
<dbReference type="Gene3D" id="3.40.47.10">
    <property type="match status" value="2"/>
</dbReference>
<feature type="domain" description="Ketosynthase family 3 (KS3)" evidence="4">
    <location>
        <begin position="2"/>
        <end position="406"/>
    </location>
</feature>
<dbReference type="PANTHER" id="PTHR11712:SF336">
    <property type="entry name" value="3-OXOACYL-[ACYL-CARRIER-PROTEIN] SYNTHASE, MITOCHONDRIAL"/>
    <property type="match status" value="1"/>
</dbReference>
<reference evidence="5" key="1">
    <citation type="submission" date="2017-02" db="EMBL/GenBank/DDBJ databases">
        <title>Delving into the versatile metabolic prowess of the omnipresent phylum Bacteroidetes.</title>
        <authorList>
            <person name="Nobu M.K."/>
            <person name="Mei R."/>
            <person name="Narihiro T."/>
            <person name="Kuroda K."/>
            <person name="Liu W.-T."/>
        </authorList>
    </citation>
    <scope>NUCLEOTIDE SEQUENCE</scope>
    <source>
        <strain evidence="5">ADurb.Bin131</strain>
    </source>
</reference>
<comment type="similarity">
    <text evidence="1 3">Belongs to the thiolase-like superfamily. Beta-ketoacyl-ACP synthases family.</text>
</comment>
<dbReference type="SUPFAM" id="SSF53901">
    <property type="entry name" value="Thiolase-like"/>
    <property type="match status" value="2"/>
</dbReference>
<dbReference type="SMART" id="SM00825">
    <property type="entry name" value="PKS_KS"/>
    <property type="match status" value="1"/>
</dbReference>
<name>A0A1V6C4Y4_UNCT6</name>
<dbReference type="Pfam" id="PF02801">
    <property type="entry name" value="Ketoacyl-synt_C"/>
    <property type="match status" value="1"/>
</dbReference>
<evidence type="ECO:0000259" key="4">
    <source>
        <dbReference type="PROSITE" id="PS52004"/>
    </source>
</evidence>
<accession>A0A1V6C4Y4</accession>
<dbReference type="EC" id="2.3.1.179" evidence="5"/>
<evidence type="ECO:0000256" key="1">
    <source>
        <dbReference type="ARBA" id="ARBA00008467"/>
    </source>
</evidence>
<dbReference type="PROSITE" id="PS52004">
    <property type="entry name" value="KS3_2"/>
    <property type="match status" value="1"/>
</dbReference>
<evidence type="ECO:0000313" key="5">
    <source>
        <dbReference type="EMBL" id="OQB71901.1"/>
    </source>
</evidence>
<dbReference type="Pfam" id="PF00109">
    <property type="entry name" value="ketoacyl-synt"/>
    <property type="match status" value="1"/>
</dbReference>
<dbReference type="InterPro" id="IPR016039">
    <property type="entry name" value="Thiolase-like"/>
</dbReference>
<dbReference type="InterPro" id="IPR000794">
    <property type="entry name" value="Beta-ketoacyl_synthase"/>
</dbReference>
<dbReference type="InterPro" id="IPR014031">
    <property type="entry name" value="Ketoacyl_synth_C"/>
</dbReference>